<reference evidence="1 2" key="1">
    <citation type="submission" date="2019-04" db="EMBL/GenBank/DDBJ databases">
        <authorList>
            <consortium name="DOE Joint Genome Institute"/>
            <person name="Mondo S."/>
            <person name="Kjaerbolling I."/>
            <person name="Vesth T."/>
            <person name="Frisvad J.C."/>
            <person name="Nybo J.L."/>
            <person name="Theobald S."/>
            <person name="Kildgaard S."/>
            <person name="Isbrandt T."/>
            <person name="Kuo A."/>
            <person name="Sato A."/>
            <person name="Lyhne E.K."/>
            <person name="Kogle M.E."/>
            <person name="Wiebenga A."/>
            <person name="Kun R.S."/>
            <person name="Lubbers R.J."/>
            <person name="Makela M.R."/>
            <person name="Barry K."/>
            <person name="Chovatia M."/>
            <person name="Clum A."/>
            <person name="Daum C."/>
            <person name="Haridas S."/>
            <person name="He G."/>
            <person name="LaButti K."/>
            <person name="Lipzen A."/>
            <person name="Riley R."/>
            <person name="Salamov A."/>
            <person name="Simmons B.A."/>
            <person name="Magnuson J.K."/>
            <person name="Henrissat B."/>
            <person name="Mortensen U.H."/>
            <person name="Larsen T.O."/>
            <person name="Devries R.P."/>
            <person name="Grigoriev I.V."/>
            <person name="Machida M."/>
            <person name="Baker S.E."/>
            <person name="Andersen M.R."/>
            <person name="Cantor M.N."/>
            <person name="Hua S.X."/>
        </authorList>
    </citation>
    <scope>NUCLEOTIDE SEQUENCE [LARGE SCALE GENOMIC DNA]</scope>
    <source>
        <strain evidence="1 2">CBS 117616</strain>
    </source>
</reference>
<protein>
    <submittedName>
        <fullName evidence="1">Uncharacterized protein</fullName>
    </submittedName>
</protein>
<evidence type="ECO:0000313" key="2">
    <source>
        <dbReference type="Proteomes" id="UP000325395"/>
    </source>
</evidence>
<gene>
    <name evidence="1" type="ORF">BDV36DRAFT_292885</name>
</gene>
<name>A0ABQ6WX80_9EURO</name>
<evidence type="ECO:0000313" key="1">
    <source>
        <dbReference type="EMBL" id="KAE8420951.1"/>
    </source>
</evidence>
<keyword evidence="2" id="KW-1185">Reference proteome</keyword>
<proteinExistence type="predicted"/>
<dbReference type="Proteomes" id="UP000325395">
    <property type="component" value="Unassembled WGS sequence"/>
</dbReference>
<accession>A0ABQ6WX80</accession>
<organism evidence="1 2">
    <name type="scientific">Aspergillus pseudocaelatus</name>
    <dbReference type="NCBI Taxonomy" id="1825620"/>
    <lineage>
        <taxon>Eukaryota</taxon>
        <taxon>Fungi</taxon>
        <taxon>Dikarya</taxon>
        <taxon>Ascomycota</taxon>
        <taxon>Pezizomycotina</taxon>
        <taxon>Eurotiomycetes</taxon>
        <taxon>Eurotiomycetidae</taxon>
        <taxon>Eurotiales</taxon>
        <taxon>Aspergillaceae</taxon>
        <taxon>Aspergillus</taxon>
        <taxon>Aspergillus subgen. Circumdati</taxon>
    </lineage>
</organism>
<dbReference type="EMBL" id="ML735705">
    <property type="protein sequence ID" value="KAE8420951.1"/>
    <property type="molecule type" value="Genomic_DNA"/>
</dbReference>
<sequence length="224" mass="26038">MADPTDEKHIYYPRNSGDATSVFKILKRWLPSELVLEVLEHAEYWLVSRISRAEEMQYKERDCHGQTPYLTAAPIQGERYPGWSIYPQDHGTFNNSWTWFDLGITRPAGREDISKDANLRLATNVHASKKTMCHEITYRRDQNLRWVQNLEPGDSISIIPRALFPGWSNFVEKACIEIYTTPILIEYYVNRCPRSYLTLANNSGATRRKAKRLLRKFLGAGRKL</sequence>